<feature type="compositionally biased region" description="Low complexity" evidence="1">
    <location>
        <begin position="29"/>
        <end position="48"/>
    </location>
</feature>
<feature type="non-terminal residue" evidence="3">
    <location>
        <position position="1"/>
    </location>
</feature>
<dbReference type="VEuPathDB" id="AmoebaDB:ACA1_045680"/>
<reference evidence="3 4" key="1">
    <citation type="journal article" date="2013" name="Genome Biol.">
        <title>Genome of Acanthamoeba castellanii highlights extensive lateral gene transfer and early evolution of tyrosine kinase signaling.</title>
        <authorList>
            <person name="Clarke M."/>
            <person name="Lohan A.J."/>
            <person name="Liu B."/>
            <person name="Lagkouvardos I."/>
            <person name="Roy S."/>
            <person name="Zafar N."/>
            <person name="Bertelli C."/>
            <person name="Schilde C."/>
            <person name="Kianianmomeni A."/>
            <person name="Burglin T.R."/>
            <person name="Frech C."/>
            <person name="Turcotte B."/>
            <person name="Kopec K.O."/>
            <person name="Synnott J.M."/>
            <person name="Choo C."/>
            <person name="Paponov I."/>
            <person name="Finkler A."/>
            <person name="Soon Heng Tan C."/>
            <person name="Hutchins A.P."/>
            <person name="Weinmeier T."/>
            <person name="Rattei T."/>
            <person name="Chu J.S."/>
            <person name="Gimenez G."/>
            <person name="Irimia M."/>
            <person name="Rigden D.J."/>
            <person name="Fitzpatrick D.A."/>
            <person name="Lorenzo-Morales J."/>
            <person name="Bateman A."/>
            <person name="Chiu C.H."/>
            <person name="Tang P."/>
            <person name="Hegemann P."/>
            <person name="Fromm H."/>
            <person name="Raoult D."/>
            <person name="Greub G."/>
            <person name="Miranda-Saavedra D."/>
            <person name="Chen N."/>
            <person name="Nash P."/>
            <person name="Ginger M.L."/>
            <person name="Horn M."/>
            <person name="Schaap P."/>
            <person name="Caler L."/>
            <person name="Loftus B."/>
        </authorList>
    </citation>
    <scope>NUCLEOTIDE SEQUENCE [LARGE SCALE GENOMIC DNA]</scope>
    <source>
        <strain evidence="3 4">Neff</strain>
    </source>
</reference>
<feature type="compositionally biased region" description="Pro residues" evidence="1">
    <location>
        <begin position="302"/>
        <end position="317"/>
    </location>
</feature>
<sequence>MLPRSVSPLPLGSDLPPLRMFGRPRRSDSPAPSLSSSSSSTSSLGSCLDAVQPTSSSSSYVDHDGYTITTSVEGEGTIAPHRGGHLPASAPEHQQAEHQRQQQLPTAFHPLQPMNAQSHQFASSFSPPLPHEARGAAGPGSYPPSASLSALAHSKLMDPFSSGIVGFPMTASASTTSSASAHPPPLAPSSASMARFSSLIDGLDTVQPTTTTTSTPSNGGGHYDRSMTTTTTPSHLPFPLSRDLHPPSSSPFSPFHALPPPPAYGGQPTPTSSSSASAFQPLPDYGPSFMPPRHHPRTYSPSPSPLPPLHPPQPPHFPASRGTAASPPPPYAVGPSSNPQYYGHNLHQRPTSTSTSMTAAAGSLPARAGGGGGGHHPSAGSFAPPTPTSASTIPAGHASSSSLHFASSGASPSSLPSPSTTSSCQPSASPRGEPSCPEFQLNLPTHQADAELIEEVYIFGQNYKAHCRELYRATREGLFALAQENVARFWPMVGRFQRLLSLHAVIEQVVRFDKLFYEALVEAAVAGIDNRRIDSARAVLGFAQSLPSWTFHAASRSLPPSLFHPKMTLLKRSAREMMLRAQICYFGGLLAAVFNEAVLGRPVAQVLADPHLHLAAAQIALAADGGAHAKRPRTANNSDSSYYDQHYLSSGGSGGGEESSNDAWSVKSNNTNNSQHGVKQESEGAAGFGNPLKRSRDGSDGNGWADKSKTSENETALVTQKMFEDWRNLNTQDLVTDMMHQHGATSLWGVVTFSPVLVARLIADQLERKSRIEHWFASFVEAYLIKDLLLDHRDTNSAWYAAVPFTNKDGTANAFSDPTIDASSVSGGSRNTVKLLSDSHVFCMQWRCFSSQVLRRLESNRASTVAMFAILFAWIDALLDFFLDKRRAQFLSLSTTKRSTAAAAGAPNEVASSPSLAGSSDGRSDTPVHFPASSPAPERSG</sequence>
<feature type="region of interest" description="Disordered" evidence="1">
    <location>
        <begin position="204"/>
        <end position="438"/>
    </location>
</feature>
<feature type="compositionally biased region" description="Low complexity" evidence="1">
    <location>
        <begin position="1"/>
        <end position="18"/>
    </location>
</feature>
<feature type="compositionally biased region" description="Low complexity" evidence="1">
    <location>
        <begin position="208"/>
        <end position="217"/>
    </location>
</feature>
<organism evidence="3 4">
    <name type="scientific">Acanthamoeba castellanii (strain ATCC 30010 / Neff)</name>
    <dbReference type="NCBI Taxonomy" id="1257118"/>
    <lineage>
        <taxon>Eukaryota</taxon>
        <taxon>Amoebozoa</taxon>
        <taxon>Discosea</taxon>
        <taxon>Longamoebia</taxon>
        <taxon>Centramoebida</taxon>
        <taxon>Acanthamoebidae</taxon>
        <taxon>Acanthamoeba</taxon>
    </lineage>
</organism>
<feature type="compositionally biased region" description="Low complexity" evidence="1">
    <location>
        <begin position="264"/>
        <end position="278"/>
    </location>
</feature>
<proteinExistence type="predicted"/>
<dbReference type="EMBL" id="KB007952">
    <property type="protein sequence ID" value="ELR18525.1"/>
    <property type="molecule type" value="Genomic_DNA"/>
</dbReference>
<name>L8GZV3_ACACF</name>
<dbReference type="InterPro" id="IPR057321">
    <property type="entry name" value="RFX1-4/6/8-like_BCD"/>
</dbReference>
<feature type="compositionally biased region" description="Polar residues" evidence="1">
    <location>
        <begin position="634"/>
        <end position="643"/>
    </location>
</feature>
<feature type="domain" description="RFX1-4/6/8-like BCD" evidence="2">
    <location>
        <begin position="460"/>
        <end position="575"/>
    </location>
</feature>
<feature type="region of interest" description="Disordered" evidence="1">
    <location>
        <begin position="117"/>
        <end position="144"/>
    </location>
</feature>
<feature type="region of interest" description="Disordered" evidence="1">
    <location>
        <begin position="626"/>
        <end position="715"/>
    </location>
</feature>
<evidence type="ECO:0000256" key="1">
    <source>
        <dbReference type="SAM" id="MobiDB-lite"/>
    </source>
</evidence>
<dbReference type="AlphaFoldDB" id="L8GZV3"/>
<gene>
    <name evidence="3" type="ORF">ACA1_045680</name>
</gene>
<dbReference type="Pfam" id="PF25340">
    <property type="entry name" value="BCD_RFX"/>
    <property type="match status" value="1"/>
</dbReference>
<feature type="compositionally biased region" description="Polar residues" evidence="1">
    <location>
        <begin position="661"/>
        <end position="677"/>
    </location>
</feature>
<dbReference type="GeneID" id="14919299"/>
<evidence type="ECO:0000259" key="2">
    <source>
        <dbReference type="Pfam" id="PF25340"/>
    </source>
</evidence>
<feature type="region of interest" description="Disordered" evidence="1">
    <location>
        <begin position="1"/>
        <end position="102"/>
    </location>
</feature>
<feature type="compositionally biased region" description="Low complexity" evidence="1">
    <location>
        <begin position="246"/>
        <end position="256"/>
    </location>
</feature>
<dbReference type="Proteomes" id="UP000011083">
    <property type="component" value="Unassembled WGS sequence"/>
</dbReference>
<protein>
    <recommendedName>
        <fullName evidence="2">RFX1-4/6/8-like BCD domain-containing protein</fullName>
    </recommendedName>
</protein>
<feature type="region of interest" description="Disordered" evidence="1">
    <location>
        <begin position="898"/>
        <end position="941"/>
    </location>
</feature>
<evidence type="ECO:0000313" key="4">
    <source>
        <dbReference type="Proteomes" id="UP000011083"/>
    </source>
</evidence>
<dbReference type="KEGG" id="acan:ACA1_045680"/>
<keyword evidence="4" id="KW-1185">Reference proteome</keyword>
<accession>L8GZV3</accession>
<feature type="compositionally biased region" description="Low complexity" evidence="1">
    <location>
        <begin position="135"/>
        <end position="144"/>
    </location>
</feature>
<evidence type="ECO:0000313" key="3">
    <source>
        <dbReference type="EMBL" id="ELR18525.1"/>
    </source>
</evidence>
<feature type="compositionally biased region" description="Low complexity" evidence="1">
    <location>
        <begin position="351"/>
        <end position="367"/>
    </location>
</feature>
<feature type="compositionally biased region" description="Low complexity" evidence="1">
    <location>
        <begin position="376"/>
        <end position="430"/>
    </location>
</feature>
<feature type="compositionally biased region" description="Polar residues" evidence="1">
    <location>
        <begin position="117"/>
        <end position="126"/>
    </location>
</feature>
<dbReference type="RefSeq" id="XP_004340564.1">
    <property type="nucleotide sequence ID" value="XM_004340516.1"/>
</dbReference>